<feature type="transmembrane region" description="Helical" evidence="9">
    <location>
        <begin position="7"/>
        <end position="26"/>
    </location>
</feature>
<dbReference type="SUPFAM" id="SSF55874">
    <property type="entry name" value="ATPase domain of HSP90 chaperone/DNA topoisomerase II/histidine kinase"/>
    <property type="match status" value="1"/>
</dbReference>
<dbReference type="InterPro" id="IPR050736">
    <property type="entry name" value="Sensor_HK_Regulatory"/>
</dbReference>
<name>A0ABR6CTK4_9BACI</name>
<feature type="transmembrane region" description="Helical" evidence="9">
    <location>
        <begin position="197"/>
        <end position="218"/>
    </location>
</feature>
<evidence type="ECO:0000313" key="12">
    <source>
        <dbReference type="Proteomes" id="UP000626697"/>
    </source>
</evidence>
<protein>
    <recommendedName>
        <fullName evidence="2">histidine kinase</fullName>
        <ecNumber evidence="2">2.7.13.3</ecNumber>
    </recommendedName>
</protein>
<evidence type="ECO:0000313" key="11">
    <source>
        <dbReference type="EMBL" id="MBA9028368.1"/>
    </source>
</evidence>
<feature type="transmembrane region" description="Helical" evidence="9">
    <location>
        <begin position="32"/>
        <end position="51"/>
    </location>
</feature>
<evidence type="ECO:0000259" key="10">
    <source>
        <dbReference type="PROSITE" id="PS50109"/>
    </source>
</evidence>
<feature type="transmembrane region" description="Helical" evidence="9">
    <location>
        <begin position="101"/>
        <end position="118"/>
    </location>
</feature>
<keyword evidence="4" id="KW-0547">Nucleotide-binding</keyword>
<feature type="domain" description="Histidine kinase" evidence="10">
    <location>
        <begin position="586"/>
        <end position="723"/>
    </location>
</feature>
<feature type="transmembrane region" description="Helical" evidence="9">
    <location>
        <begin position="230"/>
        <end position="247"/>
    </location>
</feature>
<accession>A0ABR6CTK4</accession>
<dbReference type="EC" id="2.7.13.3" evidence="2"/>
<dbReference type="Pfam" id="PF00512">
    <property type="entry name" value="HisKA"/>
    <property type="match status" value="1"/>
</dbReference>
<keyword evidence="9" id="KW-0812">Transmembrane</keyword>
<dbReference type="Gene3D" id="3.30.565.10">
    <property type="entry name" value="Histidine kinase-like ATPase, C-terminal domain"/>
    <property type="match status" value="1"/>
</dbReference>
<dbReference type="InterPro" id="IPR005467">
    <property type="entry name" value="His_kinase_dom"/>
</dbReference>
<comment type="catalytic activity">
    <reaction evidence="1">
        <text>ATP + protein L-histidine = ADP + protein N-phospho-L-histidine.</text>
        <dbReference type="EC" id="2.7.13.3"/>
    </reaction>
</comment>
<keyword evidence="3" id="KW-0808">Transferase</keyword>
<dbReference type="PANTHER" id="PTHR43711">
    <property type="entry name" value="TWO-COMPONENT HISTIDINE KINASE"/>
    <property type="match status" value="1"/>
</dbReference>
<feature type="transmembrane region" description="Helical" evidence="9">
    <location>
        <begin position="161"/>
        <end position="185"/>
    </location>
</feature>
<feature type="transmembrane region" description="Helical" evidence="9">
    <location>
        <begin position="63"/>
        <end position="81"/>
    </location>
</feature>
<dbReference type="SUPFAM" id="SSF47384">
    <property type="entry name" value="Homodimeric domain of signal transducing histidine kinase"/>
    <property type="match status" value="1"/>
</dbReference>
<dbReference type="SMART" id="SM00388">
    <property type="entry name" value="HisKA"/>
    <property type="match status" value="1"/>
</dbReference>
<dbReference type="SUPFAM" id="SSF55781">
    <property type="entry name" value="GAF domain-like"/>
    <property type="match status" value="1"/>
</dbReference>
<evidence type="ECO:0000256" key="8">
    <source>
        <dbReference type="SAM" id="Coils"/>
    </source>
</evidence>
<keyword evidence="5 11" id="KW-0418">Kinase</keyword>
<feature type="transmembrane region" description="Helical" evidence="9">
    <location>
        <begin position="130"/>
        <end position="149"/>
    </location>
</feature>
<evidence type="ECO:0000256" key="5">
    <source>
        <dbReference type="ARBA" id="ARBA00022777"/>
    </source>
</evidence>
<dbReference type="InterPro" id="IPR036097">
    <property type="entry name" value="HisK_dim/P_sf"/>
</dbReference>
<dbReference type="GO" id="GO:0016301">
    <property type="term" value="F:kinase activity"/>
    <property type="evidence" value="ECO:0007669"/>
    <property type="project" value="UniProtKB-KW"/>
</dbReference>
<evidence type="ECO:0000256" key="3">
    <source>
        <dbReference type="ARBA" id="ARBA00022679"/>
    </source>
</evidence>
<keyword evidence="9" id="KW-0472">Membrane</keyword>
<keyword evidence="12" id="KW-1185">Reference proteome</keyword>
<dbReference type="InterPro" id="IPR029016">
    <property type="entry name" value="GAF-like_dom_sf"/>
</dbReference>
<feature type="transmembrane region" description="Helical" evidence="9">
    <location>
        <begin position="290"/>
        <end position="313"/>
    </location>
</feature>
<sequence>MEKFKKPSILITLVYTFVYYLLIILWPTNLLGIGLIAILGPLIAITFIGIASYHIKEKEEKRFWFILCLALFSQFIGELIWRYHQFVLKEYNPFPGWDNLFYAMFSIIYSIAVIYKIFTKKGQYRTIQLFFNSFIFMTILTTISWVYILKPLLHNSEISTLKLIISVTYPVAILGVLFSIALLFFFNKGIFSPIVMFLNGFAMIIYTIVDCFWLFYSITSTFDLLSPLNPVWNFCLLLISISSFYSVKMKDNLSQEKKEHEKPFYRLFNILPYFTLLIFIILGMTKKEDYSSFLIGGAFILLFIVIRQVITIFENESLVRQLKCRTEELEVTQLELIELKNTAEKQSWIKTKIAEIATMYSGISDLNSLANLFISKVTPMVEGSYGVFYIKNEEGPERIFQKTAAYAYNQQNIGAESFRLGEGLVGQCALESRMILLDQLPENYIKITSGLGKATPSAILIIPVKFEGEVLAVIELASFKSFNTEEQMLLKELMDNLGVNINSILRNMQFKKLLQESQALAEELQSHSEELQTQQEELKTVNEQLEEQIEQSEQKTREVEKVKSILEEKAQQLSISSQYKSEFLANMSHELRTPLNSLLILAQMLAENADGNLTSKQVNYAETIFSSGNDLLHLINDILDIAKVEAGKTEIIYKDVKLRDVKEFVEAQFTPVARNKKIQFNVQLTADLPEMIKTDNQRLQQILKNLLSNAFKFTEHGAVSLTIQKVEKVSFYSFKYRICFFR</sequence>
<organism evidence="11 12">
    <name type="scientific">Peribacillus huizhouensis</name>
    <dbReference type="NCBI Taxonomy" id="1501239"/>
    <lineage>
        <taxon>Bacteria</taxon>
        <taxon>Bacillati</taxon>
        <taxon>Bacillota</taxon>
        <taxon>Bacilli</taxon>
        <taxon>Bacillales</taxon>
        <taxon>Bacillaceae</taxon>
        <taxon>Peribacillus</taxon>
    </lineage>
</organism>
<feature type="transmembrane region" description="Helical" evidence="9">
    <location>
        <begin position="267"/>
        <end position="284"/>
    </location>
</feature>
<dbReference type="InterPro" id="IPR036890">
    <property type="entry name" value="HATPase_C_sf"/>
</dbReference>
<evidence type="ECO:0000256" key="1">
    <source>
        <dbReference type="ARBA" id="ARBA00000085"/>
    </source>
</evidence>
<dbReference type="Gene3D" id="3.30.450.40">
    <property type="match status" value="1"/>
</dbReference>
<dbReference type="Gene3D" id="1.10.287.130">
    <property type="match status" value="1"/>
</dbReference>
<keyword evidence="9" id="KW-1133">Transmembrane helix</keyword>
<proteinExistence type="predicted"/>
<dbReference type="RefSeq" id="WP_246399424.1">
    <property type="nucleotide sequence ID" value="NZ_JACJHX010000013.1"/>
</dbReference>
<dbReference type="CDD" id="cd00082">
    <property type="entry name" value="HisKA"/>
    <property type="match status" value="1"/>
</dbReference>
<evidence type="ECO:0000256" key="4">
    <source>
        <dbReference type="ARBA" id="ARBA00022741"/>
    </source>
</evidence>
<comment type="caution">
    <text evidence="11">The sequence shown here is derived from an EMBL/GenBank/DDBJ whole genome shotgun (WGS) entry which is preliminary data.</text>
</comment>
<dbReference type="InterPro" id="IPR003018">
    <property type="entry name" value="GAF"/>
</dbReference>
<keyword evidence="8" id="KW-0175">Coiled coil</keyword>
<dbReference type="EMBL" id="JACJHX010000013">
    <property type="protein sequence ID" value="MBA9028368.1"/>
    <property type="molecule type" value="Genomic_DNA"/>
</dbReference>
<evidence type="ECO:0000256" key="9">
    <source>
        <dbReference type="SAM" id="Phobius"/>
    </source>
</evidence>
<keyword evidence="6" id="KW-0067">ATP-binding</keyword>
<gene>
    <name evidence="11" type="ORF">HNP81_003688</name>
</gene>
<dbReference type="Pfam" id="PF13185">
    <property type="entry name" value="GAF_2"/>
    <property type="match status" value="1"/>
</dbReference>
<evidence type="ECO:0000256" key="7">
    <source>
        <dbReference type="ARBA" id="ARBA00023012"/>
    </source>
</evidence>
<feature type="coiled-coil region" evidence="8">
    <location>
        <begin position="510"/>
        <end position="569"/>
    </location>
</feature>
<dbReference type="InterPro" id="IPR003661">
    <property type="entry name" value="HisK_dim/P_dom"/>
</dbReference>
<dbReference type="Proteomes" id="UP000626697">
    <property type="component" value="Unassembled WGS sequence"/>
</dbReference>
<reference evidence="11 12" key="1">
    <citation type="submission" date="2020-08" db="EMBL/GenBank/DDBJ databases">
        <title>Genomic Encyclopedia of Type Strains, Phase IV (KMG-IV): sequencing the most valuable type-strain genomes for metagenomic binning, comparative biology and taxonomic classification.</title>
        <authorList>
            <person name="Goeker M."/>
        </authorList>
    </citation>
    <scope>NUCLEOTIDE SEQUENCE [LARGE SCALE GENOMIC DNA]</scope>
    <source>
        <strain evidence="11 12">DSM 105481</strain>
    </source>
</reference>
<evidence type="ECO:0000256" key="6">
    <source>
        <dbReference type="ARBA" id="ARBA00022840"/>
    </source>
</evidence>
<dbReference type="PANTHER" id="PTHR43711:SF26">
    <property type="entry name" value="SENSOR HISTIDINE KINASE RCSC"/>
    <property type="match status" value="1"/>
</dbReference>
<evidence type="ECO:0000256" key="2">
    <source>
        <dbReference type="ARBA" id="ARBA00012438"/>
    </source>
</evidence>
<keyword evidence="7" id="KW-0902">Two-component regulatory system</keyword>
<dbReference type="CDD" id="cd22265">
    <property type="entry name" value="UDM1_RNF168"/>
    <property type="match status" value="1"/>
</dbReference>
<dbReference type="PROSITE" id="PS50109">
    <property type="entry name" value="HIS_KIN"/>
    <property type="match status" value="1"/>
</dbReference>